<dbReference type="RefSeq" id="WP_378967393.1">
    <property type="nucleotide sequence ID" value="NZ_JBHTBJ010000007.1"/>
</dbReference>
<evidence type="ECO:0000313" key="3">
    <source>
        <dbReference type="Proteomes" id="UP001596548"/>
    </source>
</evidence>
<dbReference type="EMBL" id="JBHTBJ010000007">
    <property type="protein sequence ID" value="MFC7274900.1"/>
    <property type="molecule type" value="Genomic_DNA"/>
</dbReference>
<comment type="caution">
    <text evidence="2">The sequence shown here is derived from an EMBL/GenBank/DDBJ whole genome shotgun (WGS) entry which is preliminary data.</text>
</comment>
<keyword evidence="3" id="KW-1185">Reference proteome</keyword>
<feature type="transmembrane region" description="Helical" evidence="1">
    <location>
        <begin position="12"/>
        <end position="32"/>
    </location>
</feature>
<name>A0ABW2HP72_9ACTN</name>
<protein>
    <recommendedName>
        <fullName evidence="4">DUF4760 domain-containing protein</fullName>
    </recommendedName>
</protein>
<gene>
    <name evidence="2" type="ORF">ACFQS1_12965</name>
</gene>
<keyword evidence="1" id="KW-0812">Transmembrane</keyword>
<evidence type="ECO:0008006" key="4">
    <source>
        <dbReference type="Google" id="ProtNLM"/>
    </source>
</evidence>
<organism evidence="2 3">
    <name type="scientific">Paractinoplanes rhizophilus</name>
    <dbReference type="NCBI Taxonomy" id="1416877"/>
    <lineage>
        <taxon>Bacteria</taxon>
        <taxon>Bacillati</taxon>
        <taxon>Actinomycetota</taxon>
        <taxon>Actinomycetes</taxon>
        <taxon>Micromonosporales</taxon>
        <taxon>Micromonosporaceae</taxon>
        <taxon>Paractinoplanes</taxon>
    </lineage>
</organism>
<feature type="transmembrane region" description="Helical" evidence="1">
    <location>
        <begin position="52"/>
        <end position="70"/>
    </location>
</feature>
<reference evidence="3" key="1">
    <citation type="journal article" date="2019" name="Int. J. Syst. Evol. Microbiol.">
        <title>The Global Catalogue of Microorganisms (GCM) 10K type strain sequencing project: providing services to taxonomists for standard genome sequencing and annotation.</title>
        <authorList>
            <consortium name="The Broad Institute Genomics Platform"/>
            <consortium name="The Broad Institute Genome Sequencing Center for Infectious Disease"/>
            <person name="Wu L."/>
            <person name="Ma J."/>
        </authorList>
    </citation>
    <scope>NUCLEOTIDE SEQUENCE [LARGE SCALE GENOMIC DNA]</scope>
    <source>
        <strain evidence="3">XZYJT-10</strain>
    </source>
</reference>
<proteinExistence type="predicted"/>
<dbReference type="Proteomes" id="UP001596548">
    <property type="component" value="Unassembled WGS sequence"/>
</dbReference>
<keyword evidence="1" id="KW-1133">Transmembrane helix</keyword>
<evidence type="ECO:0000313" key="2">
    <source>
        <dbReference type="EMBL" id="MFC7274900.1"/>
    </source>
</evidence>
<accession>A0ABW2HP72</accession>
<keyword evidence="1" id="KW-0472">Membrane</keyword>
<evidence type="ECO:0000256" key="1">
    <source>
        <dbReference type="SAM" id="Phobius"/>
    </source>
</evidence>
<sequence>MGERGDIPLLPKTTLAAIAVLGIAALSVGLYAENRDAAWLSAHPFTTNLVSSVVGFCAVTFVVGVGFALLTQRATKARSRAVQKLEARTLVEACLLVANQVGRVGEVTDWVPATTPATTPVQEAIERLMAAKDVHIFQFTGWLSLVEEFHADVVLPYASLYSGSGDLELRQSRIKMITNSLSEARRTGGDGNSLAEGHLAVYFYYWADLFSAGSWRDVSGRPWPVGSVGNAGGGSLEGHSADD</sequence>